<comment type="caution">
    <text evidence="1">The sequence shown here is derived from an EMBL/GenBank/DDBJ whole genome shotgun (WGS) entry which is preliminary data.</text>
</comment>
<dbReference type="InterPro" id="IPR006311">
    <property type="entry name" value="TAT_signal"/>
</dbReference>
<sequence length="370" mass="38381">MSDSNRPADSVGPRAGISRRGALSAGIGVVAAGAAASVLGAGGGLAEAAERGDTAGAGHVGGPARSITVSPIVLPAPGRPVPLEVRVTAPVTGRRLPVILFSHGHGQVNFLNSLVGYAPLVDHLAAHGFVVIQPTHLDATALGLRDADDVDAPLYVRSRAEDMSRIIDRLDVIEKAVPRLGRRLDRDNIAVMGHSLGGHTASLLLGMRFDDPSQGNRSVSLADRRITVGVLLAAPGRGGDALHAGVAERYPALVAPDFSTMRAPALVVAGDRDDSATFTDLGPRWRMDPYFLSPGPKSLLTLYGAEHQLGGICGYDAALTTDENPARVAAVGRLASAYLHTAFDPQDSSWQAAQDALTTGADAVGRVEHR</sequence>
<dbReference type="InterPro" id="IPR017395">
    <property type="entry name" value="Chlorophyllase-like"/>
</dbReference>
<keyword evidence="2" id="KW-1185">Reference proteome</keyword>
<dbReference type="PANTHER" id="PTHR33428">
    <property type="entry name" value="CHLOROPHYLLASE-2, CHLOROPLASTIC"/>
    <property type="match status" value="1"/>
</dbReference>
<evidence type="ECO:0000313" key="1">
    <source>
        <dbReference type="EMBL" id="MBE1878357.1"/>
    </source>
</evidence>
<dbReference type="Proteomes" id="UP000625527">
    <property type="component" value="Unassembled WGS sequence"/>
</dbReference>
<reference evidence="1 2" key="1">
    <citation type="submission" date="2020-10" db="EMBL/GenBank/DDBJ databases">
        <title>Myceligenerans pegani sp. nov., an endophytic actinomycete isolated from Peganum harmala L. in Xinjiang, China.</title>
        <authorList>
            <person name="Xin L."/>
        </authorList>
    </citation>
    <scope>NUCLEOTIDE SEQUENCE [LARGE SCALE GENOMIC DNA]</scope>
    <source>
        <strain evidence="1 2">TRM65318</strain>
    </source>
</reference>
<dbReference type="EMBL" id="JADAQT010000108">
    <property type="protein sequence ID" value="MBE1878357.1"/>
    <property type="molecule type" value="Genomic_DNA"/>
</dbReference>
<dbReference type="SUPFAM" id="SSF53474">
    <property type="entry name" value="alpha/beta-Hydrolases"/>
    <property type="match status" value="1"/>
</dbReference>
<name>A0ABR9N3W0_9MICO</name>
<dbReference type="PANTHER" id="PTHR33428:SF14">
    <property type="entry name" value="CARBOXYLESTERASE TYPE B DOMAIN-CONTAINING PROTEIN"/>
    <property type="match status" value="1"/>
</dbReference>
<proteinExistence type="predicted"/>
<accession>A0ABR9N3W0</accession>
<gene>
    <name evidence="1" type="ORF">IHE71_21920</name>
</gene>
<evidence type="ECO:0000313" key="2">
    <source>
        <dbReference type="Proteomes" id="UP000625527"/>
    </source>
</evidence>
<dbReference type="InterPro" id="IPR029058">
    <property type="entry name" value="AB_hydrolase_fold"/>
</dbReference>
<dbReference type="PROSITE" id="PS51318">
    <property type="entry name" value="TAT"/>
    <property type="match status" value="1"/>
</dbReference>
<dbReference type="Pfam" id="PF07224">
    <property type="entry name" value="Chlorophyllase"/>
    <property type="match status" value="1"/>
</dbReference>
<dbReference type="Gene3D" id="3.40.50.1820">
    <property type="entry name" value="alpha/beta hydrolase"/>
    <property type="match status" value="1"/>
</dbReference>
<organism evidence="1 2">
    <name type="scientific">Myceligenerans pegani</name>
    <dbReference type="NCBI Taxonomy" id="2776917"/>
    <lineage>
        <taxon>Bacteria</taxon>
        <taxon>Bacillati</taxon>
        <taxon>Actinomycetota</taxon>
        <taxon>Actinomycetes</taxon>
        <taxon>Micrococcales</taxon>
        <taxon>Promicromonosporaceae</taxon>
        <taxon>Myceligenerans</taxon>
    </lineage>
</organism>
<protein>
    <submittedName>
        <fullName evidence="1">Chlorophyllase</fullName>
    </submittedName>
</protein>